<keyword evidence="2" id="KW-0472">Membrane</keyword>
<dbReference type="AlphaFoldDB" id="A0A936NHJ1"/>
<proteinExistence type="predicted"/>
<name>A0A936NHJ1_9ACTN</name>
<organism evidence="3 4">
    <name type="scientific">Candidatus Neomicrothrix subdominans</name>
    <dbReference type="NCBI Taxonomy" id="2954438"/>
    <lineage>
        <taxon>Bacteria</taxon>
        <taxon>Bacillati</taxon>
        <taxon>Actinomycetota</taxon>
        <taxon>Acidimicrobiia</taxon>
        <taxon>Acidimicrobiales</taxon>
        <taxon>Microthrixaceae</taxon>
        <taxon>Candidatus Neomicrothrix</taxon>
    </lineage>
</organism>
<comment type="caution">
    <text evidence="3">The sequence shown here is derived from an EMBL/GenBank/DDBJ whole genome shotgun (WGS) entry which is preliminary data.</text>
</comment>
<gene>
    <name evidence="3" type="ORF">IPN02_19685</name>
</gene>
<keyword evidence="2" id="KW-0812">Transmembrane</keyword>
<dbReference type="EMBL" id="JADJZA010000011">
    <property type="protein sequence ID" value="MBK9299002.1"/>
    <property type="molecule type" value="Genomic_DNA"/>
</dbReference>
<sequence>MSVEIITMFVYLFVAFALVIVAIPQWQAAGQEYLEHVFSTKERAEAVNRLLVTGLSLITLSLALFLVGVGSPRTPTDAVTTLFLRLAALLAVVGAAFLTNLGAYGYLGNRIQDERDEDAEDAEEKASRAEQARTEAATPGRTPADTTGEPSTPFDPVITADPPATQADPGRSEPQR</sequence>
<evidence type="ECO:0000313" key="4">
    <source>
        <dbReference type="Proteomes" id="UP000727993"/>
    </source>
</evidence>
<protein>
    <submittedName>
        <fullName evidence="3">Uncharacterized protein</fullName>
    </submittedName>
</protein>
<dbReference type="Proteomes" id="UP000727993">
    <property type="component" value="Unassembled WGS sequence"/>
</dbReference>
<feature type="transmembrane region" description="Helical" evidence="2">
    <location>
        <begin position="82"/>
        <end position="107"/>
    </location>
</feature>
<evidence type="ECO:0000256" key="2">
    <source>
        <dbReference type="SAM" id="Phobius"/>
    </source>
</evidence>
<feature type="region of interest" description="Disordered" evidence="1">
    <location>
        <begin position="115"/>
        <end position="176"/>
    </location>
</feature>
<evidence type="ECO:0000313" key="3">
    <source>
        <dbReference type="EMBL" id="MBK9299002.1"/>
    </source>
</evidence>
<accession>A0A936NHJ1</accession>
<keyword evidence="2" id="KW-1133">Transmembrane helix</keyword>
<feature type="transmembrane region" description="Helical" evidence="2">
    <location>
        <begin position="6"/>
        <end position="29"/>
    </location>
</feature>
<feature type="transmembrane region" description="Helical" evidence="2">
    <location>
        <begin position="50"/>
        <end position="70"/>
    </location>
</feature>
<feature type="compositionally biased region" description="Basic and acidic residues" evidence="1">
    <location>
        <begin position="124"/>
        <end position="133"/>
    </location>
</feature>
<evidence type="ECO:0000256" key="1">
    <source>
        <dbReference type="SAM" id="MobiDB-lite"/>
    </source>
</evidence>
<reference evidence="3 4" key="1">
    <citation type="submission" date="2020-10" db="EMBL/GenBank/DDBJ databases">
        <title>Connecting structure to function with the recovery of over 1000 high-quality activated sludge metagenome-assembled genomes encoding full-length rRNA genes using long-read sequencing.</title>
        <authorList>
            <person name="Singleton C.M."/>
            <person name="Petriglieri F."/>
            <person name="Kristensen J.M."/>
            <person name="Kirkegaard R.H."/>
            <person name="Michaelsen T.Y."/>
            <person name="Andersen M.H."/>
            <person name="Karst S.M."/>
            <person name="Dueholm M.S."/>
            <person name="Nielsen P.H."/>
            <person name="Albertsen M."/>
        </authorList>
    </citation>
    <scope>NUCLEOTIDE SEQUENCE [LARGE SCALE GENOMIC DNA]</scope>
    <source>
        <strain evidence="3">Lyne_18-Q3-R50-59_MAXAC.006</strain>
    </source>
</reference>